<feature type="region of interest" description="Disordered" evidence="1">
    <location>
        <begin position="387"/>
        <end position="482"/>
    </location>
</feature>
<feature type="compositionally biased region" description="Acidic residues" evidence="1">
    <location>
        <begin position="467"/>
        <end position="481"/>
    </location>
</feature>
<proteinExistence type="predicted"/>
<protein>
    <submittedName>
        <fullName evidence="3">Uncharacterized protein</fullName>
    </submittedName>
</protein>
<feature type="transmembrane region" description="Helical" evidence="2">
    <location>
        <begin position="20"/>
        <end position="47"/>
    </location>
</feature>
<evidence type="ECO:0000313" key="4">
    <source>
        <dbReference type="Proteomes" id="UP000521872"/>
    </source>
</evidence>
<keyword evidence="2" id="KW-1133">Transmembrane helix</keyword>
<gene>
    <name evidence="3" type="ORF">D9613_007359</name>
</gene>
<feature type="region of interest" description="Disordered" evidence="1">
    <location>
        <begin position="655"/>
        <end position="677"/>
    </location>
</feature>
<keyword evidence="2" id="KW-0472">Membrane</keyword>
<feature type="transmembrane region" description="Helical" evidence="2">
    <location>
        <begin position="126"/>
        <end position="150"/>
    </location>
</feature>
<dbReference type="Proteomes" id="UP000521872">
    <property type="component" value="Unassembled WGS sequence"/>
</dbReference>
<organism evidence="3 4">
    <name type="scientific">Agrocybe pediades</name>
    <dbReference type="NCBI Taxonomy" id="84607"/>
    <lineage>
        <taxon>Eukaryota</taxon>
        <taxon>Fungi</taxon>
        <taxon>Dikarya</taxon>
        <taxon>Basidiomycota</taxon>
        <taxon>Agaricomycotina</taxon>
        <taxon>Agaricomycetes</taxon>
        <taxon>Agaricomycetidae</taxon>
        <taxon>Agaricales</taxon>
        <taxon>Agaricineae</taxon>
        <taxon>Strophariaceae</taxon>
        <taxon>Agrocybe</taxon>
    </lineage>
</organism>
<evidence type="ECO:0000313" key="3">
    <source>
        <dbReference type="EMBL" id="KAF4613775.1"/>
    </source>
</evidence>
<feature type="compositionally biased region" description="Acidic residues" evidence="1">
    <location>
        <begin position="337"/>
        <end position="364"/>
    </location>
</feature>
<comment type="caution">
    <text evidence="3">The sequence shown here is derived from an EMBL/GenBank/DDBJ whole genome shotgun (WGS) entry which is preliminary data.</text>
</comment>
<evidence type="ECO:0000256" key="1">
    <source>
        <dbReference type="SAM" id="MobiDB-lite"/>
    </source>
</evidence>
<keyword evidence="4" id="KW-1185">Reference proteome</keyword>
<feature type="compositionally biased region" description="Acidic residues" evidence="1">
    <location>
        <begin position="532"/>
        <end position="550"/>
    </location>
</feature>
<evidence type="ECO:0000256" key="2">
    <source>
        <dbReference type="SAM" id="Phobius"/>
    </source>
</evidence>
<accession>A0A8H4QMB8</accession>
<dbReference type="AlphaFoldDB" id="A0A8H4QMB8"/>
<feature type="region of interest" description="Disordered" evidence="1">
    <location>
        <begin position="524"/>
        <end position="572"/>
    </location>
</feature>
<sequence>MAHGVEPSILSTILILGSRFQIIVLVAFVYIVSHLVSLGMKVIAYLGHTFLGTKLKRPILRIFDLLHIILSNTFGDDYLLLAEDYFKAFPGYALHQSEKRLYKPWKDKIVKMKKSSSFAAFVYRRVLELIAFPVFTLSVTCAFVFVYATVGMHSAPSVCVDDAEEVSTTVCSSMPSTDTASTAVDTSPSENARSTLEITESEDTAAAVGLFNEMKSSLEEAQHSSEAIENEVLRGAVVDDDLVLQEVTVEKVADEEAPIQDMVEEKLVDELSEAEEPVDDAVPCVDEYEEVVAEVDIVAEAEVVDTAVAEVPEVLEEDALSYVAESSADVTDQTVLGEEEDEELEEEVESLDVEEDVEEVSGEIEEGIEEVEEAEDEVDGEVDYAEETGFSEEVSGEAEEEEYEQVEEEVSGEVEEPGEESGEAEEEVEYAEEDEQEKSEEVEEVFEYDEEPRRVEPDLYVPRDDAEYPIDEPQQEEEDPNAVEVNLSAESLVSATIDHANMGLVTTIETECVLINIVASSTEASLEREAGELEEEVEAEKEEDNDEQDQSEASAIAEAEEPEREVEGSKMNAWKEEASVRVEGLEAEAEKERLHKQRVREIARKMAKGGVLSAEEKAILLSSYSRKKDSTAETKSAQFEVNGGVSSAANRVTSDVEGVNGGDEAVSTRPASTSPNASMEETVQGVEAELAVSSADVHVEVQHINAVEAEAEVKDDEPERPELMQVKSPWVEFRSRALSLDAIVGMEALSFSSLALGGVSNAFAIPTGSTNGASGSLSRRTLSLGE</sequence>
<feature type="compositionally biased region" description="Basic and acidic residues" evidence="1">
    <location>
        <begin position="451"/>
        <end position="466"/>
    </location>
</feature>
<feature type="compositionally biased region" description="Low complexity" evidence="1">
    <location>
        <begin position="175"/>
        <end position="189"/>
    </location>
</feature>
<reference evidence="3 4" key="1">
    <citation type="submission" date="2019-12" db="EMBL/GenBank/DDBJ databases">
        <authorList>
            <person name="Floudas D."/>
            <person name="Bentzer J."/>
            <person name="Ahren D."/>
            <person name="Johansson T."/>
            <person name="Persson P."/>
            <person name="Tunlid A."/>
        </authorList>
    </citation>
    <scope>NUCLEOTIDE SEQUENCE [LARGE SCALE GENOMIC DNA]</scope>
    <source>
        <strain evidence="3 4">CBS 102.39</strain>
    </source>
</reference>
<name>A0A8H4QMB8_9AGAR</name>
<keyword evidence="2" id="KW-0812">Transmembrane</keyword>
<feature type="region of interest" description="Disordered" evidence="1">
    <location>
        <begin position="172"/>
        <end position="193"/>
    </location>
</feature>
<dbReference type="EMBL" id="JAACJL010000045">
    <property type="protein sequence ID" value="KAF4613775.1"/>
    <property type="molecule type" value="Genomic_DNA"/>
</dbReference>
<feature type="region of interest" description="Disordered" evidence="1">
    <location>
        <begin position="767"/>
        <end position="786"/>
    </location>
</feature>
<feature type="compositionally biased region" description="Low complexity" evidence="1">
    <location>
        <begin position="774"/>
        <end position="786"/>
    </location>
</feature>
<feature type="region of interest" description="Disordered" evidence="1">
    <location>
        <begin position="326"/>
        <end position="364"/>
    </location>
</feature>
<feature type="compositionally biased region" description="Acidic residues" evidence="1">
    <location>
        <begin position="387"/>
        <end position="450"/>
    </location>
</feature>